<evidence type="ECO:0000313" key="2">
    <source>
        <dbReference type="Proteomes" id="UP000091820"/>
    </source>
</evidence>
<name>A0A1A9WBJ2_9MUSC</name>
<organism evidence="1 2">
    <name type="scientific">Glossina brevipalpis</name>
    <dbReference type="NCBI Taxonomy" id="37001"/>
    <lineage>
        <taxon>Eukaryota</taxon>
        <taxon>Metazoa</taxon>
        <taxon>Ecdysozoa</taxon>
        <taxon>Arthropoda</taxon>
        <taxon>Hexapoda</taxon>
        <taxon>Insecta</taxon>
        <taxon>Pterygota</taxon>
        <taxon>Neoptera</taxon>
        <taxon>Endopterygota</taxon>
        <taxon>Diptera</taxon>
        <taxon>Brachycera</taxon>
        <taxon>Muscomorpha</taxon>
        <taxon>Hippoboscoidea</taxon>
        <taxon>Glossinidae</taxon>
        <taxon>Glossina</taxon>
    </lineage>
</organism>
<sequence>METYASIFCGTVVCATIRAQHSSNRTDCDNMSTVSVHHVWQKCFNSPIMRNYINVVSVLYNAISITGTIGETMFCQQIDCRLNSWKKNKNLLIIRFPVNFDSQLDSRSSAAISSSCPTGQEPTTPNKECARANQLVITIVSEPPFKRQKQDNSSSLWTYI</sequence>
<dbReference type="VEuPathDB" id="VectorBase:GBRI013367"/>
<dbReference type="Proteomes" id="UP000091820">
    <property type="component" value="Unassembled WGS sequence"/>
</dbReference>
<reference evidence="1" key="2">
    <citation type="submission" date="2020-05" db="UniProtKB">
        <authorList>
            <consortium name="EnsemblMetazoa"/>
        </authorList>
    </citation>
    <scope>IDENTIFICATION</scope>
    <source>
        <strain evidence="1">IAEA</strain>
    </source>
</reference>
<protein>
    <submittedName>
        <fullName evidence="1">Uncharacterized protein</fullName>
    </submittedName>
</protein>
<evidence type="ECO:0000313" key="1">
    <source>
        <dbReference type="EnsemblMetazoa" id="GBRI013367-PA"/>
    </source>
</evidence>
<proteinExistence type="predicted"/>
<reference evidence="2" key="1">
    <citation type="submission" date="2014-03" db="EMBL/GenBank/DDBJ databases">
        <authorList>
            <person name="Aksoy S."/>
            <person name="Warren W."/>
            <person name="Wilson R.K."/>
        </authorList>
    </citation>
    <scope>NUCLEOTIDE SEQUENCE [LARGE SCALE GENOMIC DNA]</scope>
    <source>
        <strain evidence="2">IAEA</strain>
    </source>
</reference>
<keyword evidence="2" id="KW-1185">Reference proteome</keyword>
<accession>A0A1A9WBJ2</accession>
<dbReference type="AlphaFoldDB" id="A0A1A9WBJ2"/>
<dbReference type="EnsemblMetazoa" id="GBRI013367-RA">
    <property type="protein sequence ID" value="GBRI013367-PA"/>
    <property type="gene ID" value="GBRI013367"/>
</dbReference>